<proteinExistence type="predicted"/>
<gene>
    <name evidence="1" type="ORF">MMF98_00680</name>
</gene>
<accession>A0A9X1VQX1</accession>
<reference evidence="1" key="1">
    <citation type="submission" date="2022-03" db="EMBL/GenBank/DDBJ databases">
        <authorList>
            <person name="Woo C.Y."/>
        </authorList>
    </citation>
    <scope>NUCLEOTIDE SEQUENCE</scope>
    <source>
        <strain evidence="1">CYS-02</strain>
    </source>
</reference>
<dbReference type="Proteomes" id="UP001139447">
    <property type="component" value="Unassembled WGS sequence"/>
</dbReference>
<evidence type="ECO:0000313" key="2">
    <source>
        <dbReference type="Proteomes" id="UP001139447"/>
    </source>
</evidence>
<dbReference type="EMBL" id="JALGBI010000001">
    <property type="protein sequence ID" value="MCJ0761710.1"/>
    <property type="molecule type" value="Genomic_DNA"/>
</dbReference>
<dbReference type="RefSeq" id="WP_243302973.1">
    <property type="nucleotide sequence ID" value="NZ_JALGBI010000001.1"/>
</dbReference>
<keyword evidence="2" id="KW-1185">Reference proteome</keyword>
<comment type="caution">
    <text evidence="1">The sequence shown here is derived from an EMBL/GenBank/DDBJ whole genome shotgun (WGS) entry which is preliminary data.</text>
</comment>
<evidence type="ECO:0000313" key="1">
    <source>
        <dbReference type="EMBL" id="MCJ0761710.1"/>
    </source>
</evidence>
<organism evidence="1 2">
    <name type="scientific">Variovorax terrae</name>
    <dbReference type="NCBI Taxonomy" id="2923278"/>
    <lineage>
        <taxon>Bacteria</taxon>
        <taxon>Pseudomonadati</taxon>
        <taxon>Pseudomonadota</taxon>
        <taxon>Betaproteobacteria</taxon>
        <taxon>Burkholderiales</taxon>
        <taxon>Comamonadaceae</taxon>
        <taxon>Variovorax</taxon>
    </lineage>
</organism>
<protein>
    <submittedName>
        <fullName evidence="1">Uncharacterized protein</fullName>
    </submittedName>
</protein>
<name>A0A9X1VQX1_9BURK</name>
<sequence>MGFFLKEHDIHVAGLLDQLNLRFAPPQGKDTHYGGIEEMVALQKEFKIFKKGRSFKTSIAVLNIGGSNNELKNRMHQYFDNLGNHESNKPKQNGDVAIVNALIKNLSAKTPLPVYFAFHDMRAEKGNTRVLITDVSRPLPYFKNDYLTISFPTMAPKAANPVAKKKSTRSVPKA</sequence>
<dbReference type="AlphaFoldDB" id="A0A9X1VQX1"/>